<dbReference type="Pfam" id="PF18195">
    <property type="entry name" value="GatD_N"/>
    <property type="match status" value="1"/>
</dbReference>
<dbReference type="PANTHER" id="PTHR11707">
    <property type="entry name" value="L-ASPARAGINASE"/>
    <property type="match status" value="1"/>
</dbReference>
<organism evidence="12 13">
    <name type="scientific">Methanomicrobium antiquum</name>
    <dbReference type="NCBI Taxonomy" id="487686"/>
    <lineage>
        <taxon>Archaea</taxon>
        <taxon>Methanobacteriati</taxon>
        <taxon>Methanobacteriota</taxon>
        <taxon>Stenosarchaea group</taxon>
        <taxon>Methanomicrobia</taxon>
        <taxon>Methanomicrobiales</taxon>
        <taxon>Methanomicrobiaceae</taxon>
        <taxon>Methanomicrobium</taxon>
    </lineage>
</organism>
<dbReference type="PANTHER" id="PTHR11707:SF28">
    <property type="entry name" value="60 KDA LYSOPHOSPHOLIPASE"/>
    <property type="match status" value="1"/>
</dbReference>
<name>A0AAF0JLZ7_9EURY</name>
<dbReference type="GO" id="GO:0006520">
    <property type="term" value="P:amino acid metabolic process"/>
    <property type="evidence" value="ECO:0007669"/>
    <property type="project" value="InterPro"/>
</dbReference>
<dbReference type="InterPro" id="IPR027473">
    <property type="entry name" value="L-asparaginase_C"/>
</dbReference>
<dbReference type="Gene3D" id="3.40.50.1170">
    <property type="entry name" value="L-asparaginase, N-terminal domain"/>
    <property type="match status" value="1"/>
</dbReference>
<evidence type="ECO:0000313" key="12">
    <source>
        <dbReference type="EMBL" id="WFN37269.1"/>
    </source>
</evidence>
<feature type="active site" evidence="5">
    <location>
        <position position="155"/>
    </location>
</feature>
<dbReference type="PRINTS" id="PR00139">
    <property type="entry name" value="ASNGLNASE"/>
</dbReference>
<feature type="active site" evidence="5">
    <location>
        <position position="231"/>
    </location>
</feature>
<dbReference type="InterPro" id="IPR036152">
    <property type="entry name" value="Asp/glu_Ase-like_sf"/>
</dbReference>
<keyword evidence="13" id="KW-1185">Reference proteome</keyword>
<dbReference type="PROSITE" id="PS51732">
    <property type="entry name" value="ASN_GLN_ASE_3"/>
    <property type="match status" value="1"/>
</dbReference>
<evidence type="ECO:0000256" key="3">
    <source>
        <dbReference type="ARBA" id="ARBA00022840"/>
    </source>
</evidence>
<keyword evidence="4 5" id="KW-0648">Protein biosynthesis</keyword>
<feature type="domain" description="Asparaginase/glutaminase C-terminal" evidence="10">
    <location>
        <begin position="281"/>
        <end position="392"/>
    </location>
</feature>
<evidence type="ECO:0000256" key="7">
    <source>
        <dbReference type="PROSITE-ProRule" id="PRU10100"/>
    </source>
</evidence>
<dbReference type="KEGG" id="manq:L1994_02460"/>
<dbReference type="EC" id="6.3.5.-" evidence="5 8"/>
<evidence type="ECO:0000259" key="9">
    <source>
        <dbReference type="Pfam" id="PF00710"/>
    </source>
</evidence>
<dbReference type="InterPro" id="IPR040918">
    <property type="entry name" value="GatD_N"/>
</dbReference>
<dbReference type="InterPro" id="IPR027475">
    <property type="entry name" value="Asparaginase/glutaminase_AS2"/>
</dbReference>
<dbReference type="GO" id="GO:0050567">
    <property type="term" value="F:glutaminyl-tRNA synthase (glutamine-hydrolyzing) activity"/>
    <property type="evidence" value="ECO:0007669"/>
    <property type="project" value="UniProtKB-UniRule"/>
</dbReference>
<dbReference type="InterPro" id="IPR006034">
    <property type="entry name" value="Asparaginase/glutaminase-like"/>
</dbReference>
<comment type="catalytic activity">
    <reaction evidence="5 8">
        <text>L-glutamyl-tRNA(Gln) + L-glutamine + ATP + H2O = L-glutaminyl-tRNA(Gln) + L-glutamate + ADP + phosphate + H(+)</text>
        <dbReference type="Rhea" id="RHEA:17521"/>
        <dbReference type="Rhea" id="RHEA-COMP:9681"/>
        <dbReference type="Rhea" id="RHEA-COMP:9684"/>
        <dbReference type="ChEBI" id="CHEBI:15377"/>
        <dbReference type="ChEBI" id="CHEBI:15378"/>
        <dbReference type="ChEBI" id="CHEBI:29985"/>
        <dbReference type="ChEBI" id="CHEBI:30616"/>
        <dbReference type="ChEBI" id="CHEBI:43474"/>
        <dbReference type="ChEBI" id="CHEBI:58359"/>
        <dbReference type="ChEBI" id="CHEBI:78520"/>
        <dbReference type="ChEBI" id="CHEBI:78521"/>
        <dbReference type="ChEBI" id="CHEBI:456216"/>
    </reaction>
</comment>
<gene>
    <name evidence="5 12" type="primary">gatD</name>
    <name evidence="12" type="ORF">L1994_02460</name>
</gene>
<evidence type="ECO:0000259" key="10">
    <source>
        <dbReference type="Pfam" id="PF17763"/>
    </source>
</evidence>
<dbReference type="InterPro" id="IPR037222">
    <property type="entry name" value="GatD_N_sf"/>
</dbReference>
<sequence length="408" mass="44641">MESGDKVLFSYAGTELKGTYITERNKKAVIKLENGYNIGVDISAVKKTESPKAKRAVPKKIEQDKNLPALSIISTGGTIASKIDYRTGAVTSQFEAEDILRAIPGLKDIACFSAHVPATILSENMTPEIWKTLARTIYDEIKNNTNGIIVTHGTDTLAYSAAAISFMVKTPVPIIFVGSQRSADRPSSDNVMNGMCSAKAALSDLGEVAVVMHGSTNDDFCAIHRGTRVRKMHTSRRDAFKSLNIKPLGRVDYPSLDVSLEEHAIRRNQNKSELFDKLEENVGLLYFYPGMKPDIIDAFSGYKGLVIAGTGLGHTSSLCIDSIKALSETGTNVVMTSQCLNGRVCDRVYDTGRDLLTSGIIEGEDILPEVAFVKLMWVLGQENNPSTVKELMRTNLRGETERCLHNEL</sequence>
<dbReference type="PROSITE" id="PS00144">
    <property type="entry name" value="ASN_GLN_ASE_1"/>
    <property type="match status" value="1"/>
</dbReference>
<reference evidence="12" key="1">
    <citation type="submission" date="2022-01" db="EMBL/GenBank/DDBJ databases">
        <title>Complete genome of Methanomicrobium antiquum DSM 21220.</title>
        <authorList>
            <person name="Chen S.-C."/>
            <person name="You Y.-T."/>
            <person name="Zhou Y.-Z."/>
            <person name="Lai M.-C."/>
        </authorList>
    </citation>
    <scope>NUCLEOTIDE SEQUENCE</scope>
    <source>
        <strain evidence="12">DSM 21220</strain>
    </source>
</reference>
<dbReference type="SUPFAM" id="SSF141300">
    <property type="entry name" value="GatD N-terminal domain-like"/>
    <property type="match status" value="1"/>
</dbReference>
<dbReference type="Gene3D" id="3.40.50.40">
    <property type="match status" value="1"/>
</dbReference>
<evidence type="ECO:0000256" key="6">
    <source>
        <dbReference type="PROSITE-ProRule" id="PRU10099"/>
    </source>
</evidence>
<dbReference type="Pfam" id="PF17763">
    <property type="entry name" value="Asparaginase_C"/>
    <property type="match status" value="1"/>
</dbReference>
<evidence type="ECO:0000256" key="5">
    <source>
        <dbReference type="HAMAP-Rule" id="MF_00586"/>
    </source>
</evidence>
<dbReference type="GO" id="GO:0006412">
    <property type="term" value="P:translation"/>
    <property type="evidence" value="ECO:0007669"/>
    <property type="project" value="UniProtKB-UniRule"/>
</dbReference>
<dbReference type="NCBIfam" id="TIGR00519">
    <property type="entry name" value="asnASE_I"/>
    <property type="match status" value="1"/>
</dbReference>
<evidence type="ECO:0000256" key="8">
    <source>
        <dbReference type="RuleBase" id="RU004457"/>
    </source>
</evidence>
<evidence type="ECO:0000259" key="11">
    <source>
        <dbReference type="Pfam" id="PF18195"/>
    </source>
</evidence>
<dbReference type="InterPro" id="IPR011878">
    <property type="entry name" value="GatD"/>
</dbReference>
<dbReference type="SUPFAM" id="SSF53774">
    <property type="entry name" value="Glutaminase/Asparaginase"/>
    <property type="match status" value="1"/>
</dbReference>
<dbReference type="Proteomes" id="UP001218895">
    <property type="component" value="Chromosome"/>
</dbReference>
<dbReference type="CDD" id="cd08962">
    <property type="entry name" value="GatD"/>
    <property type="match status" value="1"/>
</dbReference>
<dbReference type="SMART" id="SM00870">
    <property type="entry name" value="Asparaginase"/>
    <property type="match status" value="1"/>
</dbReference>
<dbReference type="InterPro" id="IPR040919">
    <property type="entry name" value="Asparaginase_C"/>
</dbReference>
<dbReference type="PIRSF" id="PIRSF500175">
    <property type="entry name" value="Glu_ADT_D"/>
    <property type="match status" value="1"/>
</dbReference>
<dbReference type="InterPro" id="IPR037152">
    <property type="entry name" value="L-asparaginase_N_sf"/>
</dbReference>
<dbReference type="HAMAP" id="MF_00586">
    <property type="entry name" value="GatD"/>
    <property type="match status" value="1"/>
</dbReference>
<keyword evidence="2 5" id="KW-0547">Nucleotide-binding</keyword>
<feature type="active site" evidence="5 7">
    <location>
        <position position="154"/>
    </location>
</feature>
<comment type="function">
    <text evidence="5 8">Allows the formation of correctly charged Gln-tRNA(Gln) through the transamidation of misacylated Glu-tRNA(Gln) in organisms which lack glutaminyl-tRNA synthetase. The reaction takes place in the presence of glutamine and ATP through an activated gamma-phospho-Glu-tRNA(Gln). The GatDE system is specific for glutamate and does not act on aspartate.</text>
</comment>
<evidence type="ECO:0000256" key="2">
    <source>
        <dbReference type="ARBA" id="ARBA00022741"/>
    </source>
</evidence>
<dbReference type="InterPro" id="IPR020827">
    <property type="entry name" value="Asparaginase/glutaminase_AS1"/>
</dbReference>
<feature type="domain" description="L-asparaginase N-terminal" evidence="9">
    <location>
        <begin position="70"/>
        <end position="256"/>
    </location>
</feature>
<dbReference type="Gene3D" id="2.30.30.520">
    <property type="match status" value="1"/>
</dbReference>
<dbReference type="RefSeq" id="WP_278100108.1">
    <property type="nucleotide sequence ID" value="NZ_CP091092.1"/>
</dbReference>
<keyword evidence="1 5" id="KW-0436">Ligase</keyword>
<accession>A0AAF0JLZ7</accession>
<dbReference type="AlphaFoldDB" id="A0AAF0JLZ7"/>
<comment type="subunit">
    <text evidence="5 8">Heterodimer of GatD and GatE.</text>
</comment>
<proteinExistence type="inferred from homology"/>
<dbReference type="PROSITE" id="PS00917">
    <property type="entry name" value="ASN_GLN_ASE_2"/>
    <property type="match status" value="1"/>
</dbReference>
<feature type="active site" evidence="5 6">
    <location>
        <position position="78"/>
    </location>
</feature>
<dbReference type="NCBIfam" id="TIGR02153">
    <property type="entry name" value="gatD_arch"/>
    <property type="match status" value="1"/>
</dbReference>
<comment type="similarity">
    <text evidence="5 8">Belongs to the asparaginase 1 family. GatD subfamily.</text>
</comment>
<dbReference type="NCBIfam" id="NF003217">
    <property type="entry name" value="PRK04183.1"/>
    <property type="match status" value="1"/>
</dbReference>
<dbReference type="InterPro" id="IPR027474">
    <property type="entry name" value="L-asparaginase_N"/>
</dbReference>
<dbReference type="Pfam" id="PF00710">
    <property type="entry name" value="Asparaginase"/>
    <property type="match status" value="1"/>
</dbReference>
<dbReference type="GO" id="GO:0006450">
    <property type="term" value="P:regulation of translational fidelity"/>
    <property type="evidence" value="ECO:0007669"/>
    <property type="project" value="InterPro"/>
</dbReference>
<protein>
    <recommendedName>
        <fullName evidence="5 8">Glutamyl-tRNA(Gln) amidotransferase subunit D</fullName>
        <shortName evidence="5">Glu-ADT subunit D</shortName>
        <ecNumber evidence="5 8">6.3.5.-</ecNumber>
    </recommendedName>
</protein>
<dbReference type="PIRSF" id="PIRSF001220">
    <property type="entry name" value="L-ASNase_gatD"/>
    <property type="match status" value="1"/>
</dbReference>
<evidence type="ECO:0000256" key="1">
    <source>
        <dbReference type="ARBA" id="ARBA00022598"/>
    </source>
</evidence>
<dbReference type="GeneID" id="79949221"/>
<feature type="domain" description="GatD N-terminal" evidence="11">
    <location>
        <begin position="1"/>
        <end position="45"/>
    </location>
</feature>
<evidence type="ECO:0000256" key="4">
    <source>
        <dbReference type="ARBA" id="ARBA00022917"/>
    </source>
</evidence>
<evidence type="ECO:0000313" key="13">
    <source>
        <dbReference type="Proteomes" id="UP001218895"/>
    </source>
</evidence>
<dbReference type="GO" id="GO:0005524">
    <property type="term" value="F:ATP binding"/>
    <property type="evidence" value="ECO:0007669"/>
    <property type="project" value="UniProtKB-KW"/>
</dbReference>
<keyword evidence="3 5" id="KW-0067">ATP-binding</keyword>
<dbReference type="EMBL" id="CP091092">
    <property type="protein sequence ID" value="WFN37269.1"/>
    <property type="molecule type" value="Genomic_DNA"/>
</dbReference>
<dbReference type="InterPro" id="IPR006033">
    <property type="entry name" value="AsnA_fam"/>
</dbReference>
<dbReference type="GO" id="GO:0004067">
    <property type="term" value="F:asparaginase activity"/>
    <property type="evidence" value="ECO:0007669"/>
    <property type="project" value="UniProtKB-UniRule"/>
</dbReference>